<dbReference type="RefSeq" id="WP_141918208.1">
    <property type="nucleotide sequence ID" value="NZ_BAAAYS010000016.1"/>
</dbReference>
<dbReference type="Proteomes" id="UP000318331">
    <property type="component" value="Unassembled WGS sequence"/>
</dbReference>
<comment type="caution">
    <text evidence="2">The sequence shown here is derived from an EMBL/GenBank/DDBJ whole genome shotgun (WGS) entry which is preliminary data.</text>
</comment>
<name>A0A543HRY3_9MICO</name>
<evidence type="ECO:0000313" key="3">
    <source>
        <dbReference type="Proteomes" id="UP000318331"/>
    </source>
</evidence>
<dbReference type="Pfam" id="PF06445">
    <property type="entry name" value="GyrI-like"/>
    <property type="match status" value="1"/>
</dbReference>
<dbReference type="PIRSF" id="PIRSF031644">
    <property type="entry name" value="UCP031644"/>
    <property type="match status" value="1"/>
</dbReference>
<reference evidence="2 3" key="1">
    <citation type="submission" date="2019-06" db="EMBL/GenBank/DDBJ databases">
        <title>Sequencing the genomes of 1000 actinobacteria strains.</title>
        <authorList>
            <person name="Klenk H.-P."/>
        </authorList>
    </citation>
    <scope>NUCLEOTIDE SEQUENCE [LARGE SCALE GENOMIC DNA]</scope>
    <source>
        <strain evidence="2 3">DSM 18031</strain>
    </source>
</reference>
<dbReference type="InterPro" id="IPR029442">
    <property type="entry name" value="GyrI-like"/>
</dbReference>
<keyword evidence="3" id="KW-1185">Reference proteome</keyword>
<evidence type="ECO:0000259" key="1">
    <source>
        <dbReference type="Pfam" id="PF06445"/>
    </source>
</evidence>
<dbReference type="AlphaFoldDB" id="A0A543HRY3"/>
<dbReference type="InterPro" id="IPR011256">
    <property type="entry name" value="Reg_factor_effector_dom_sf"/>
</dbReference>
<dbReference type="OrthoDB" id="4772335at2"/>
<dbReference type="EMBL" id="VFPN01000003">
    <property type="protein sequence ID" value="TQM61101.1"/>
    <property type="molecule type" value="Genomic_DNA"/>
</dbReference>
<proteinExistence type="predicted"/>
<gene>
    <name evidence="2" type="ORF">FB466_2030</name>
</gene>
<dbReference type="InterPro" id="IPR008319">
    <property type="entry name" value="GyrI-like_CCH_Lin2189-like"/>
</dbReference>
<protein>
    <recommendedName>
        <fullName evidence="1">GyrI-like small molecule binding domain-containing protein</fullName>
    </recommendedName>
</protein>
<evidence type="ECO:0000313" key="2">
    <source>
        <dbReference type="EMBL" id="TQM61101.1"/>
    </source>
</evidence>
<organism evidence="2 3">
    <name type="scientific">Klugiella xanthotipulae</name>
    <dbReference type="NCBI Taxonomy" id="244735"/>
    <lineage>
        <taxon>Bacteria</taxon>
        <taxon>Bacillati</taxon>
        <taxon>Actinomycetota</taxon>
        <taxon>Actinomycetes</taxon>
        <taxon>Micrococcales</taxon>
        <taxon>Microbacteriaceae</taxon>
        <taxon>Klugiella</taxon>
    </lineage>
</organism>
<dbReference type="SUPFAM" id="SSF55136">
    <property type="entry name" value="Probable bacterial effector-binding domain"/>
    <property type="match status" value="1"/>
</dbReference>
<dbReference type="Gene3D" id="3.20.80.10">
    <property type="entry name" value="Regulatory factor, effector binding domain"/>
    <property type="match status" value="1"/>
</dbReference>
<accession>A0A543HRY3</accession>
<feature type="domain" description="GyrI-like small molecule binding" evidence="1">
    <location>
        <begin position="25"/>
        <end position="206"/>
    </location>
</feature>
<sequence>MPDTYPKVDLKKHYGELFSAGKKDFAVVEVPPLSYLMVDGAGDPNTEPSYTAAVEALYSVSFTAKFASKKQLGRDYTVSPLEGLWWADNPEAFTARDKSSWKWTMMVLQPEWVTAALISDAIETVRAKKNPTSLDLLRFETYHEGTSVQILHVGSYDDEAPTLARLHNEYLPDHGLTFNGKHHEIYLGDPRKTEPARLKTLLRQPVRRIAA</sequence>